<comment type="similarity">
    <text evidence="1 2">Belongs to the small heat shock protein (HSP20) family.</text>
</comment>
<proteinExistence type="inferred from homology"/>
<keyword evidence="6" id="KW-1185">Reference proteome</keyword>
<dbReference type="AlphaFoldDB" id="A0AAW4L7A7"/>
<name>A0AAW4L7A7_9BACT</name>
<evidence type="ECO:0000256" key="1">
    <source>
        <dbReference type="PROSITE-ProRule" id="PRU00285"/>
    </source>
</evidence>
<evidence type="ECO:0000313" key="5">
    <source>
        <dbReference type="EMBL" id="MBT0665442.1"/>
    </source>
</evidence>
<reference evidence="5 6" key="1">
    <citation type="submission" date="2021-05" db="EMBL/GenBank/DDBJ databases">
        <title>The draft genome of Geobacter pelophilus DSM 12255.</title>
        <authorList>
            <person name="Xu Z."/>
            <person name="Masuda Y."/>
            <person name="Itoh H."/>
            <person name="Senoo K."/>
        </authorList>
    </citation>
    <scope>NUCLEOTIDE SEQUENCE [LARGE SCALE GENOMIC DNA]</scope>
    <source>
        <strain evidence="5 6">DSM 12255</strain>
    </source>
</reference>
<dbReference type="PROSITE" id="PS51203">
    <property type="entry name" value="CS"/>
    <property type="match status" value="1"/>
</dbReference>
<dbReference type="PANTHER" id="PTHR11527">
    <property type="entry name" value="HEAT-SHOCK PROTEIN 20 FAMILY MEMBER"/>
    <property type="match status" value="1"/>
</dbReference>
<feature type="domain" description="CS" evidence="4">
    <location>
        <begin position="39"/>
        <end position="143"/>
    </location>
</feature>
<protein>
    <submittedName>
        <fullName evidence="5">Hsp20/alpha crystallin family protein</fullName>
    </submittedName>
</protein>
<dbReference type="InterPro" id="IPR007052">
    <property type="entry name" value="CS_dom"/>
</dbReference>
<gene>
    <name evidence="5" type="ORF">KI809_14130</name>
</gene>
<dbReference type="RefSeq" id="WP_214172204.1">
    <property type="nucleotide sequence ID" value="NZ_JAHCVJ010000005.1"/>
</dbReference>
<dbReference type="Gene3D" id="2.60.40.790">
    <property type="match status" value="1"/>
</dbReference>
<dbReference type="CDD" id="cd06464">
    <property type="entry name" value="ACD_sHsps-like"/>
    <property type="match status" value="1"/>
</dbReference>
<dbReference type="Proteomes" id="UP000811899">
    <property type="component" value="Unassembled WGS sequence"/>
</dbReference>
<organism evidence="5 6">
    <name type="scientific">Geoanaerobacter pelophilus</name>
    <dbReference type="NCBI Taxonomy" id="60036"/>
    <lineage>
        <taxon>Bacteria</taxon>
        <taxon>Pseudomonadati</taxon>
        <taxon>Thermodesulfobacteriota</taxon>
        <taxon>Desulfuromonadia</taxon>
        <taxon>Geobacterales</taxon>
        <taxon>Geobacteraceae</taxon>
        <taxon>Geoanaerobacter</taxon>
    </lineage>
</organism>
<evidence type="ECO:0000313" key="6">
    <source>
        <dbReference type="Proteomes" id="UP000811899"/>
    </source>
</evidence>
<dbReference type="InterPro" id="IPR008978">
    <property type="entry name" value="HSP20-like_chaperone"/>
</dbReference>
<feature type="domain" description="SHSP" evidence="3">
    <location>
        <begin position="35"/>
        <end position="147"/>
    </location>
</feature>
<comment type="caution">
    <text evidence="5">The sequence shown here is derived from an EMBL/GenBank/DDBJ whole genome shotgun (WGS) entry which is preliminary data.</text>
</comment>
<dbReference type="PROSITE" id="PS01031">
    <property type="entry name" value="SHSP"/>
    <property type="match status" value="1"/>
</dbReference>
<evidence type="ECO:0000256" key="2">
    <source>
        <dbReference type="RuleBase" id="RU003616"/>
    </source>
</evidence>
<accession>A0AAW4L7A7</accession>
<dbReference type="SUPFAM" id="SSF49764">
    <property type="entry name" value="HSP20-like chaperones"/>
    <property type="match status" value="1"/>
</dbReference>
<evidence type="ECO:0000259" key="4">
    <source>
        <dbReference type="PROSITE" id="PS51203"/>
    </source>
</evidence>
<dbReference type="Pfam" id="PF00011">
    <property type="entry name" value="HSP20"/>
    <property type="match status" value="1"/>
</dbReference>
<sequence>MAIVKYNPIKELRSMQEQMNRLLDLAWNRETGEDMRDGVWQPAVDIYEDDESVVIKAEIPDVDQKDIEVKIEDNTLTLKGERRHDQSVKKENYHRVERYYGTFQRSFHLPHTIDQEKIKAACDRGVLTITLPKKGEKKPKQITVEVK</sequence>
<evidence type="ECO:0000259" key="3">
    <source>
        <dbReference type="PROSITE" id="PS01031"/>
    </source>
</evidence>
<dbReference type="InterPro" id="IPR002068">
    <property type="entry name" value="A-crystallin/Hsp20_dom"/>
</dbReference>
<dbReference type="EMBL" id="JAHCVJ010000005">
    <property type="protein sequence ID" value="MBT0665442.1"/>
    <property type="molecule type" value="Genomic_DNA"/>
</dbReference>
<dbReference type="InterPro" id="IPR031107">
    <property type="entry name" value="Small_HSP"/>
</dbReference>